<dbReference type="InterPro" id="IPR000477">
    <property type="entry name" value="RT_dom"/>
</dbReference>
<dbReference type="Proteomes" id="UP000299102">
    <property type="component" value="Unassembled WGS sequence"/>
</dbReference>
<feature type="domain" description="Reverse transcriptase" evidence="1">
    <location>
        <begin position="5"/>
        <end position="82"/>
    </location>
</feature>
<protein>
    <recommendedName>
        <fullName evidence="1">Reverse transcriptase domain-containing protein</fullName>
    </recommendedName>
</protein>
<keyword evidence="3" id="KW-1185">Reference proteome</keyword>
<reference evidence="2 3" key="1">
    <citation type="journal article" date="2019" name="Commun. Biol.">
        <title>The bagworm genome reveals a unique fibroin gene that provides high tensile strength.</title>
        <authorList>
            <person name="Kono N."/>
            <person name="Nakamura H."/>
            <person name="Ohtoshi R."/>
            <person name="Tomita M."/>
            <person name="Numata K."/>
            <person name="Arakawa K."/>
        </authorList>
    </citation>
    <scope>NUCLEOTIDE SEQUENCE [LARGE SCALE GENOMIC DNA]</scope>
</reference>
<comment type="caution">
    <text evidence="2">The sequence shown here is derived from an EMBL/GenBank/DDBJ whole genome shotgun (WGS) entry which is preliminary data.</text>
</comment>
<name>A0A4C1XDY9_EUMVA</name>
<evidence type="ECO:0000259" key="1">
    <source>
        <dbReference type="Pfam" id="PF00078"/>
    </source>
</evidence>
<dbReference type="PANTHER" id="PTHR47027">
    <property type="entry name" value="REVERSE TRANSCRIPTASE DOMAIN-CONTAINING PROTEIN"/>
    <property type="match status" value="1"/>
</dbReference>
<evidence type="ECO:0000313" key="3">
    <source>
        <dbReference type="Proteomes" id="UP000299102"/>
    </source>
</evidence>
<dbReference type="AlphaFoldDB" id="A0A4C1XDY9"/>
<evidence type="ECO:0000313" key="2">
    <source>
        <dbReference type="EMBL" id="GBP61648.1"/>
    </source>
</evidence>
<dbReference type="EMBL" id="BGZK01000819">
    <property type="protein sequence ID" value="GBP61648.1"/>
    <property type="molecule type" value="Genomic_DNA"/>
</dbReference>
<dbReference type="PANTHER" id="PTHR47027:SF20">
    <property type="entry name" value="REVERSE TRANSCRIPTASE-LIKE PROTEIN WITH RNA-DIRECTED DNA POLYMERASE DOMAIN"/>
    <property type="match status" value="1"/>
</dbReference>
<accession>A0A4C1XDY9</accession>
<dbReference type="Pfam" id="PF00078">
    <property type="entry name" value="RVT_1"/>
    <property type="match status" value="1"/>
</dbReference>
<gene>
    <name evidence="2" type="ORF">EVAR_43585_1</name>
</gene>
<sequence length="96" mass="11063">MDELSVKYLPYADDQVFVAPSTCGLQEMVNKIIDCIKKRSMKVNIDKTKVIEVERGESTSKCHRLIEGEKVEQVKEFVYLGCSQKMENMIEISKEE</sequence>
<organism evidence="2 3">
    <name type="scientific">Eumeta variegata</name>
    <name type="common">Bagworm moth</name>
    <name type="synonym">Eumeta japonica</name>
    <dbReference type="NCBI Taxonomy" id="151549"/>
    <lineage>
        <taxon>Eukaryota</taxon>
        <taxon>Metazoa</taxon>
        <taxon>Ecdysozoa</taxon>
        <taxon>Arthropoda</taxon>
        <taxon>Hexapoda</taxon>
        <taxon>Insecta</taxon>
        <taxon>Pterygota</taxon>
        <taxon>Neoptera</taxon>
        <taxon>Endopterygota</taxon>
        <taxon>Lepidoptera</taxon>
        <taxon>Glossata</taxon>
        <taxon>Ditrysia</taxon>
        <taxon>Tineoidea</taxon>
        <taxon>Psychidae</taxon>
        <taxon>Oiketicinae</taxon>
        <taxon>Eumeta</taxon>
    </lineage>
</organism>
<proteinExistence type="predicted"/>
<dbReference type="OrthoDB" id="425681at2759"/>